<gene>
    <name evidence="2" type="ORF">OBE_14405</name>
</gene>
<evidence type="ECO:0000256" key="1">
    <source>
        <dbReference type="SAM" id="MobiDB-lite"/>
    </source>
</evidence>
<dbReference type="AlphaFoldDB" id="K1S7Z8"/>
<dbReference type="EMBL" id="AJWZ01009933">
    <property type="protein sequence ID" value="EKC49895.1"/>
    <property type="molecule type" value="Genomic_DNA"/>
</dbReference>
<protein>
    <submittedName>
        <fullName evidence="2">Uncharacterized protein</fullName>
    </submittedName>
</protein>
<reference evidence="2" key="1">
    <citation type="journal article" date="2013" name="Environ. Microbiol.">
        <title>Microbiota from the distal guts of lean and obese adolescents exhibit partial functional redundancy besides clear differences in community structure.</title>
        <authorList>
            <person name="Ferrer M."/>
            <person name="Ruiz A."/>
            <person name="Lanza F."/>
            <person name="Haange S.B."/>
            <person name="Oberbach A."/>
            <person name="Till H."/>
            <person name="Bargiela R."/>
            <person name="Campoy C."/>
            <person name="Segura M.T."/>
            <person name="Richter M."/>
            <person name="von Bergen M."/>
            <person name="Seifert J."/>
            <person name="Suarez A."/>
        </authorList>
    </citation>
    <scope>NUCLEOTIDE SEQUENCE</scope>
</reference>
<accession>K1S7Z8</accession>
<proteinExistence type="predicted"/>
<comment type="caution">
    <text evidence="2">The sequence shown here is derived from an EMBL/GenBank/DDBJ whole genome shotgun (WGS) entry which is preliminary data.</text>
</comment>
<name>K1S7Z8_9ZZZZ</name>
<feature type="non-terminal residue" evidence="2">
    <location>
        <position position="45"/>
    </location>
</feature>
<sequence length="45" mass="5406">MLAHIKDRQHDIEGIRQDHHSHKGFEHPLKKHPCVNFMEVVAFYE</sequence>
<evidence type="ECO:0000313" key="2">
    <source>
        <dbReference type="EMBL" id="EKC49895.1"/>
    </source>
</evidence>
<feature type="region of interest" description="Disordered" evidence="1">
    <location>
        <begin position="1"/>
        <end position="26"/>
    </location>
</feature>
<organism evidence="2">
    <name type="scientific">human gut metagenome</name>
    <dbReference type="NCBI Taxonomy" id="408170"/>
    <lineage>
        <taxon>unclassified sequences</taxon>
        <taxon>metagenomes</taxon>
        <taxon>organismal metagenomes</taxon>
    </lineage>
</organism>